<dbReference type="EMBL" id="KN550826">
    <property type="protein sequence ID" value="KHJ93326.1"/>
    <property type="molecule type" value="Genomic_DNA"/>
</dbReference>
<dbReference type="OrthoDB" id="10431427at2759"/>
<organism evidence="1 2">
    <name type="scientific">Oesophagostomum dentatum</name>
    <name type="common">Nodular worm</name>
    <dbReference type="NCBI Taxonomy" id="61180"/>
    <lineage>
        <taxon>Eukaryota</taxon>
        <taxon>Metazoa</taxon>
        <taxon>Ecdysozoa</taxon>
        <taxon>Nematoda</taxon>
        <taxon>Chromadorea</taxon>
        <taxon>Rhabditida</taxon>
        <taxon>Rhabditina</taxon>
        <taxon>Rhabditomorpha</taxon>
        <taxon>Strongyloidea</taxon>
        <taxon>Strongylidae</taxon>
        <taxon>Oesophagostomum</taxon>
    </lineage>
</organism>
<accession>A0A0B1TB02</accession>
<gene>
    <name evidence="1" type="ORF">OESDEN_06766</name>
</gene>
<evidence type="ECO:0000313" key="2">
    <source>
        <dbReference type="Proteomes" id="UP000053660"/>
    </source>
</evidence>
<protein>
    <submittedName>
        <fullName evidence="1">Uncharacterized protein</fullName>
    </submittedName>
</protein>
<proteinExistence type="predicted"/>
<keyword evidence="2" id="KW-1185">Reference proteome</keyword>
<sequence length="91" mass="10592">MAALKTEERTATKKKDKVDKQEVETLTNMLFLRKNTDKVSPYQKITKNMSKNVRNFCEAHLVGTIDEGPSSATVSWRIMGMRMKYNKFFQQ</sequence>
<dbReference type="AlphaFoldDB" id="A0A0B1TB02"/>
<evidence type="ECO:0000313" key="1">
    <source>
        <dbReference type="EMBL" id="KHJ93326.1"/>
    </source>
</evidence>
<reference evidence="1 2" key="1">
    <citation type="submission" date="2014-03" db="EMBL/GenBank/DDBJ databases">
        <title>Draft genome of the hookworm Oesophagostomum dentatum.</title>
        <authorList>
            <person name="Mitreva M."/>
        </authorList>
    </citation>
    <scope>NUCLEOTIDE SEQUENCE [LARGE SCALE GENOMIC DNA]</scope>
    <source>
        <strain evidence="1 2">OD-Hann</strain>
    </source>
</reference>
<dbReference type="Proteomes" id="UP000053660">
    <property type="component" value="Unassembled WGS sequence"/>
</dbReference>
<name>A0A0B1TB02_OESDE</name>